<feature type="region of interest" description="Disordered" evidence="1">
    <location>
        <begin position="39"/>
        <end position="61"/>
    </location>
</feature>
<dbReference type="Gene3D" id="1.10.1130.10">
    <property type="entry name" value="Flavocytochrome C3, Chain A"/>
    <property type="match status" value="1"/>
</dbReference>
<sequence>MSLQQERTRQRGMMMAAIVAMTVLLALLLGLAAGCSPQASEGADSGDSAKSAQKEDPMTTQAVDWNMQIDCKTCHTHEADTMQDASCPQASQHADLACTQCHTEEATLKQAHEGVTYADKPASKATVVTVDAETCQASACHGTMEDMAAITADSQELVDDKGTVANPHELPSNEQHDANQPTCTDCHKVHTKDLQKDAMKYCAQCHHRGVFECGTCHELRQRAVS</sequence>
<dbReference type="SUPFAM" id="SSF48695">
    <property type="entry name" value="Multiheme cytochromes"/>
    <property type="match status" value="1"/>
</dbReference>
<dbReference type="PROSITE" id="PS51257">
    <property type="entry name" value="PROKAR_LIPOPROTEIN"/>
    <property type="match status" value="1"/>
</dbReference>
<dbReference type="EMBL" id="QICC01000047">
    <property type="protein sequence ID" value="RNM41159.1"/>
    <property type="molecule type" value="Genomic_DNA"/>
</dbReference>
<evidence type="ECO:0000313" key="5">
    <source>
        <dbReference type="Proteomes" id="UP000270112"/>
    </source>
</evidence>
<keyword evidence="4" id="KW-1185">Reference proteome</keyword>
<accession>A0A3N0IVY9</accession>
<evidence type="ECO:0000313" key="3">
    <source>
        <dbReference type="EMBL" id="RNM41159.1"/>
    </source>
</evidence>
<gene>
    <name evidence="2" type="ORF">C1876_01970</name>
    <name evidence="3" type="ORF">DMP09_11055</name>
</gene>
<reference evidence="3" key="3">
    <citation type="journal article" date="2019" name="Microbiol. Resour. Announc.">
        <title>Draft Genome Sequences of Type Strains of Gordonibacter faecihominis, Paraeggerthella hongkongensis, Parvibacter caecicola,Slackia equolifaciens, Slackia faecicanis, and Slackia isoflavoniconvertens.</title>
        <authorList>
            <person name="Danylec N."/>
            <person name="Stoll D.A."/>
            <person name="Dotsch A."/>
            <person name="Huch M."/>
        </authorList>
    </citation>
    <scope>NUCLEOTIDE SEQUENCE</scope>
    <source>
        <strain evidence="3">DSM 16107</strain>
    </source>
</reference>
<proteinExistence type="predicted"/>
<dbReference type="RefSeq" id="WP_114545201.1">
    <property type="nucleotide sequence ID" value="NZ_PPTT01000003.1"/>
</dbReference>
<name>A0A3N0IVY9_9ACTN</name>
<evidence type="ECO:0000313" key="2">
    <source>
        <dbReference type="EMBL" id="RDB71176.1"/>
    </source>
</evidence>
<dbReference type="EMBL" id="PPTT01000003">
    <property type="protein sequence ID" value="RDB71176.1"/>
    <property type="molecule type" value="Genomic_DNA"/>
</dbReference>
<dbReference type="Proteomes" id="UP000253817">
    <property type="component" value="Unassembled WGS sequence"/>
</dbReference>
<protein>
    <submittedName>
        <fullName evidence="3">Uncharacterized protein</fullName>
    </submittedName>
</protein>
<dbReference type="Proteomes" id="UP000270112">
    <property type="component" value="Unassembled WGS sequence"/>
</dbReference>
<dbReference type="InterPro" id="IPR036280">
    <property type="entry name" value="Multihaem_cyt_sf"/>
</dbReference>
<comment type="caution">
    <text evidence="3">The sequence shown here is derived from an EMBL/GenBank/DDBJ whole genome shotgun (WGS) entry which is preliminary data.</text>
</comment>
<reference evidence="5" key="2">
    <citation type="submission" date="2018-05" db="EMBL/GenBank/DDBJ databases">
        <title>Genome Sequencing of selected type strains of the family Eggerthellaceae.</title>
        <authorList>
            <person name="Danylec N."/>
            <person name="Stoll D.A."/>
            <person name="Doetsch A."/>
            <person name="Huch M."/>
        </authorList>
    </citation>
    <scope>NUCLEOTIDE SEQUENCE [LARGE SCALE GENOMIC DNA]</scope>
    <source>
        <strain evidence="5">DSM 16107</strain>
    </source>
</reference>
<dbReference type="OrthoDB" id="3173719at2"/>
<organism evidence="3 5">
    <name type="scientific">Eggerthella sinensis</name>
    <dbReference type="NCBI Taxonomy" id="242230"/>
    <lineage>
        <taxon>Bacteria</taxon>
        <taxon>Bacillati</taxon>
        <taxon>Actinomycetota</taxon>
        <taxon>Coriobacteriia</taxon>
        <taxon>Eggerthellales</taxon>
        <taxon>Eggerthellaceae</taxon>
        <taxon>Eggerthella</taxon>
    </lineage>
</organism>
<dbReference type="AlphaFoldDB" id="A0A3N0IVY9"/>
<reference evidence="2 4" key="1">
    <citation type="journal article" date="2018" name="Elife">
        <title>Discovery and characterization of a prevalent human gut bacterial enzyme sufficient for the inactivation of a family of plant toxins.</title>
        <authorList>
            <person name="Koppel N."/>
            <person name="Bisanz J.E."/>
            <person name="Pandelia M.E."/>
            <person name="Turnbaugh P.J."/>
            <person name="Balskus E.P."/>
        </authorList>
    </citation>
    <scope>NUCLEOTIDE SEQUENCE [LARGE SCALE GENOMIC DNA]</scope>
    <source>
        <strain evidence="2 4">DSM 16107</strain>
    </source>
</reference>
<evidence type="ECO:0000256" key="1">
    <source>
        <dbReference type="SAM" id="MobiDB-lite"/>
    </source>
</evidence>
<evidence type="ECO:0000313" key="4">
    <source>
        <dbReference type="Proteomes" id="UP000253817"/>
    </source>
</evidence>